<comment type="similarity">
    <text evidence="2">Belongs to the DsbB family. BdbC subfamily.</text>
</comment>
<evidence type="ECO:0000256" key="10">
    <source>
        <dbReference type="ARBA" id="ARBA00023186"/>
    </source>
</evidence>
<dbReference type="SUPFAM" id="SSF158442">
    <property type="entry name" value="DsbB-like"/>
    <property type="match status" value="1"/>
</dbReference>
<evidence type="ECO:0000256" key="3">
    <source>
        <dbReference type="ARBA" id="ARBA00022448"/>
    </source>
</evidence>
<keyword evidence="14" id="KW-1185">Reference proteome</keyword>
<dbReference type="InterPro" id="IPR012187">
    <property type="entry name" value="Disulphide_bond_form_BdbC"/>
</dbReference>
<comment type="subcellular location">
    <subcellularLocation>
        <location evidence="1">Membrane</location>
        <topology evidence="1">Multi-pass membrane protein</topology>
    </subcellularLocation>
</comment>
<evidence type="ECO:0000313" key="14">
    <source>
        <dbReference type="Proteomes" id="UP000275076"/>
    </source>
</evidence>
<reference evidence="13 14" key="1">
    <citation type="submission" date="2018-10" db="EMBL/GenBank/DDBJ databases">
        <title>Draft genome sequence of Bacillus salarius IM0101, isolated from a hypersaline soil in Inner Mongolia, China.</title>
        <authorList>
            <person name="Yamprayoonswat W."/>
            <person name="Boonvisut S."/>
            <person name="Jumpathong W."/>
            <person name="Sittihan S."/>
            <person name="Ruangsuj P."/>
            <person name="Wanthongcharoen S."/>
            <person name="Thongpramul N."/>
            <person name="Pimmason S."/>
            <person name="Yu B."/>
            <person name="Yasawong M."/>
        </authorList>
    </citation>
    <scope>NUCLEOTIDE SEQUENCE [LARGE SCALE GENOMIC DNA]</scope>
    <source>
        <strain evidence="13 14">IM0101</strain>
    </source>
</reference>
<protein>
    <submittedName>
        <fullName evidence="13">Disulfide bond formation protein B</fullName>
    </submittedName>
</protein>
<keyword evidence="4 12" id="KW-0812">Transmembrane</keyword>
<sequence length="131" mass="14937">MFILILIISLLATSGSLYLSEVVGFKPCELCWYQRLFMYPIPLIILISLAIEDYKSRYFIAFFSLIGSIIAAYHYIIQISQTGGTFCDIGDDCIIMYFQSLGFITIPFLSLIAFILIFIVSILTIYSKKLK</sequence>
<dbReference type="EMBL" id="RBVX01000106">
    <property type="protein sequence ID" value="RSL29006.1"/>
    <property type="molecule type" value="Genomic_DNA"/>
</dbReference>
<dbReference type="InterPro" id="IPR003752">
    <property type="entry name" value="DiS_bond_form_DsbB/BdbC"/>
</dbReference>
<feature type="transmembrane region" description="Helical" evidence="12">
    <location>
        <begin position="58"/>
        <end position="77"/>
    </location>
</feature>
<keyword evidence="11" id="KW-0676">Redox-active center</keyword>
<evidence type="ECO:0000256" key="4">
    <source>
        <dbReference type="ARBA" id="ARBA00022692"/>
    </source>
</evidence>
<evidence type="ECO:0000256" key="11">
    <source>
        <dbReference type="ARBA" id="ARBA00023284"/>
    </source>
</evidence>
<accession>A0A3R9QF46</accession>
<dbReference type="Proteomes" id="UP000275076">
    <property type="component" value="Unassembled WGS sequence"/>
</dbReference>
<keyword evidence="5" id="KW-0249">Electron transport</keyword>
<evidence type="ECO:0000256" key="2">
    <source>
        <dbReference type="ARBA" id="ARBA00007602"/>
    </source>
</evidence>
<keyword evidence="6 12" id="KW-1133">Transmembrane helix</keyword>
<evidence type="ECO:0000256" key="7">
    <source>
        <dbReference type="ARBA" id="ARBA00023002"/>
    </source>
</evidence>
<gene>
    <name evidence="13" type="ORF">D7Z54_33525</name>
</gene>
<evidence type="ECO:0000256" key="1">
    <source>
        <dbReference type="ARBA" id="ARBA00004141"/>
    </source>
</evidence>
<evidence type="ECO:0000256" key="8">
    <source>
        <dbReference type="ARBA" id="ARBA00023136"/>
    </source>
</evidence>
<evidence type="ECO:0000256" key="6">
    <source>
        <dbReference type="ARBA" id="ARBA00022989"/>
    </source>
</evidence>
<dbReference type="GO" id="GO:0006457">
    <property type="term" value="P:protein folding"/>
    <property type="evidence" value="ECO:0007669"/>
    <property type="project" value="InterPro"/>
</dbReference>
<dbReference type="OrthoDB" id="158402at2"/>
<dbReference type="PIRSF" id="PIRSF036659">
    <property type="entry name" value="BdbC"/>
    <property type="match status" value="1"/>
</dbReference>
<dbReference type="GO" id="GO:0015035">
    <property type="term" value="F:protein-disulfide reductase activity"/>
    <property type="evidence" value="ECO:0007669"/>
    <property type="project" value="InterPro"/>
</dbReference>
<proteinExistence type="inferred from homology"/>
<dbReference type="Gene3D" id="1.20.1550.10">
    <property type="entry name" value="DsbB-like"/>
    <property type="match status" value="1"/>
</dbReference>
<keyword evidence="7" id="KW-0560">Oxidoreductase</keyword>
<keyword evidence="10" id="KW-0143">Chaperone</keyword>
<feature type="transmembrane region" description="Helical" evidence="12">
    <location>
        <begin position="32"/>
        <end position="51"/>
    </location>
</feature>
<evidence type="ECO:0000313" key="13">
    <source>
        <dbReference type="EMBL" id="RSL29006.1"/>
    </source>
</evidence>
<dbReference type="Pfam" id="PF02600">
    <property type="entry name" value="DsbB"/>
    <property type="match status" value="1"/>
</dbReference>
<organism evidence="13 14">
    <name type="scientific">Salibacterium salarium</name>
    <dbReference type="NCBI Taxonomy" id="284579"/>
    <lineage>
        <taxon>Bacteria</taxon>
        <taxon>Bacillati</taxon>
        <taxon>Bacillota</taxon>
        <taxon>Bacilli</taxon>
        <taxon>Bacillales</taxon>
        <taxon>Bacillaceae</taxon>
    </lineage>
</organism>
<feature type="transmembrane region" description="Helical" evidence="12">
    <location>
        <begin position="97"/>
        <end position="126"/>
    </location>
</feature>
<dbReference type="InterPro" id="IPR023380">
    <property type="entry name" value="DsbB-like_sf"/>
</dbReference>
<evidence type="ECO:0000256" key="12">
    <source>
        <dbReference type="SAM" id="Phobius"/>
    </source>
</evidence>
<dbReference type="PANTHER" id="PTHR43469:SF1">
    <property type="entry name" value="SPBETA PROPHAGE-DERIVED DISULFIDE BOND FORMATION PROTEIN B"/>
    <property type="match status" value="1"/>
</dbReference>
<dbReference type="AlphaFoldDB" id="A0A3R9QF46"/>
<keyword evidence="9" id="KW-1015">Disulfide bond</keyword>
<dbReference type="GO" id="GO:0016020">
    <property type="term" value="C:membrane"/>
    <property type="evidence" value="ECO:0007669"/>
    <property type="project" value="UniProtKB-SubCell"/>
</dbReference>
<evidence type="ECO:0000256" key="9">
    <source>
        <dbReference type="ARBA" id="ARBA00023157"/>
    </source>
</evidence>
<comment type="caution">
    <text evidence="13">The sequence shown here is derived from an EMBL/GenBank/DDBJ whole genome shotgun (WGS) entry which is preliminary data.</text>
</comment>
<keyword evidence="8 12" id="KW-0472">Membrane</keyword>
<name>A0A3R9QF46_9BACI</name>
<keyword evidence="3" id="KW-0813">Transport</keyword>
<dbReference type="PANTHER" id="PTHR43469">
    <property type="entry name" value="DISULFIDE FORMATION PROTEIN-RELATED"/>
    <property type="match status" value="1"/>
</dbReference>
<evidence type="ECO:0000256" key="5">
    <source>
        <dbReference type="ARBA" id="ARBA00022982"/>
    </source>
</evidence>